<organism evidence="4 5">
    <name type="scientific">Catenaria anguillulae PL171</name>
    <dbReference type="NCBI Taxonomy" id="765915"/>
    <lineage>
        <taxon>Eukaryota</taxon>
        <taxon>Fungi</taxon>
        <taxon>Fungi incertae sedis</taxon>
        <taxon>Blastocladiomycota</taxon>
        <taxon>Blastocladiomycetes</taxon>
        <taxon>Blastocladiales</taxon>
        <taxon>Catenariaceae</taxon>
        <taxon>Catenaria</taxon>
    </lineage>
</organism>
<feature type="compositionally biased region" description="Basic and acidic residues" evidence="1">
    <location>
        <begin position="169"/>
        <end position="181"/>
    </location>
</feature>
<dbReference type="Pfam" id="PF22675">
    <property type="entry name" value="KH-I_KHDC4-BBP"/>
    <property type="match status" value="1"/>
</dbReference>
<protein>
    <submittedName>
        <fullName evidence="4">Uncharacterized protein</fullName>
    </submittedName>
</protein>
<evidence type="ECO:0000259" key="3">
    <source>
        <dbReference type="Pfam" id="PF23469"/>
    </source>
</evidence>
<dbReference type="FunFam" id="3.30.1370.10:FF:000037">
    <property type="entry name" value="KH domain protein"/>
    <property type="match status" value="1"/>
</dbReference>
<dbReference type="GO" id="GO:0005634">
    <property type="term" value="C:nucleus"/>
    <property type="evidence" value="ECO:0007669"/>
    <property type="project" value="InterPro"/>
</dbReference>
<evidence type="ECO:0000313" key="5">
    <source>
        <dbReference type="Proteomes" id="UP000193411"/>
    </source>
</evidence>
<dbReference type="InterPro" id="IPR047890">
    <property type="entry name" value="KHDC4_KH-I_first"/>
</dbReference>
<dbReference type="InterPro" id="IPR056149">
    <property type="entry name" value="PRP5/DDX46/KHDC4_KH"/>
</dbReference>
<dbReference type="AlphaFoldDB" id="A0A1Y2HED9"/>
<dbReference type="Gene3D" id="3.30.1370.10">
    <property type="entry name" value="K Homology domain, type 1"/>
    <property type="match status" value="2"/>
</dbReference>
<comment type="caution">
    <text evidence="4">The sequence shown here is derived from an EMBL/GenBank/DDBJ whole genome shotgun (WGS) entry which is preliminary data.</text>
</comment>
<dbReference type="InterPro" id="IPR036612">
    <property type="entry name" value="KH_dom_type_1_sf"/>
</dbReference>
<dbReference type="PANTHER" id="PTHR15744">
    <property type="entry name" value="BLOM7"/>
    <property type="match status" value="1"/>
</dbReference>
<evidence type="ECO:0000259" key="2">
    <source>
        <dbReference type="Pfam" id="PF22675"/>
    </source>
</evidence>
<feature type="region of interest" description="Disordered" evidence="1">
    <location>
        <begin position="157"/>
        <end position="181"/>
    </location>
</feature>
<feature type="domain" description="ATP-dependent RNA helicase PRP5/DDX46/KHDC4 KH" evidence="3">
    <location>
        <begin position="9"/>
        <end position="83"/>
    </location>
</feature>
<feature type="non-terminal residue" evidence="4">
    <location>
        <position position="181"/>
    </location>
</feature>
<evidence type="ECO:0000313" key="4">
    <source>
        <dbReference type="EMBL" id="ORZ32948.1"/>
    </source>
</evidence>
<dbReference type="InterPro" id="IPR047889">
    <property type="entry name" value="KHDC4_KH-I_second"/>
</dbReference>
<accession>A0A1Y2HED9</accession>
<dbReference type="STRING" id="765915.A0A1Y2HED9"/>
<name>A0A1Y2HED9_9FUNG</name>
<dbReference type="CDD" id="cd22385">
    <property type="entry name" value="KH-I_KHDC4_rpt1"/>
    <property type="match status" value="1"/>
</dbReference>
<dbReference type="CDD" id="cd22386">
    <property type="entry name" value="KH-I_KHDC4_rpt2"/>
    <property type="match status" value="1"/>
</dbReference>
<feature type="compositionally biased region" description="Basic and acidic residues" evidence="1">
    <location>
        <begin position="99"/>
        <end position="111"/>
    </location>
</feature>
<dbReference type="InterPro" id="IPR031121">
    <property type="entry name" value="RIK/BLOM7"/>
</dbReference>
<dbReference type="InterPro" id="IPR055256">
    <property type="entry name" value="KH_1_KHDC4/BBP-like"/>
</dbReference>
<proteinExistence type="predicted"/>
<dbReference type="Proteomes" id="UP000193411">
    <property type="component" value="Unassembled WGS sequence"/>
</dbReference>
<evidence type="ECO:0000256" key="1">
    <source>
        <dbReference type="SAM" id="MobiDB-lite"/>
    </source>
</evidence>
<keyword evidence="5" id="KW-1185">Reference proteome</keyword>
<dbReference type="EMBL" id="MCFL01000040">
    <property type="protein sequence ID" value="ORZ32948.1"/>
    <property type="molecule type" value="Genomic_DNA"/>
</dbReference>
<feature type="region of interest" description="Disordered" evidence="1">
    <location>
        <begin position="89"/>
        <end position="115"/>
    </location>
</feature>
<dbReference type="GO" id="GO:0003723">
    <property type="term" value="F:RNA binding"/>
    <property type="evidence" value="ECO:0007669"/>
    <property type="project" value="InterPro"/>
</dbReference>
<dbReference type="PANTHER" id="PTHR15744:SF0">
    <property type="entry name" value="KH HOMOLOGY DOMAIN-CONTAINING PROTEIN 4"/>
    <property type="match status" value="1"/>
</dbReference>
<dbReference type="Pfam" id="PF23469">
    <property type="entry name" value="KH_12"/>
    <property type="match status" value="1"/>
</dbReference>
<reference evidence="4 5" key="1">
    <citation type="submission" date="2016-07" db="EMBL/GenBank/DDBJ databases">
        <title>Pervasive Adenine N6-methylation of Active Genes in Fungi.</title>
        <authorList>
            <consortium name="DOE Joint Genome Institute"/>
            <person name="Mondo S.J."/>
            <person name="Dannebaum R.O."/>
            <person name="Kuo R.C."/>
            <person name="Labutti K."/>
            <person name="Haridas S."/>
            <person name="Kuo A."/>
            <person name="Salamov A."/>
            <person name="Ahrendt S.R."/>
            <person name="Lipzen A."/>
            <person name="Sullivan W."/>
            <person name="Andreopoulos W.B."/>
            <person name="Clum A."/>
            <person name="Lindquist E."/>
            <person name="Daum C."/>
            <person name="Ramamoorthy G.K."/>
            <person name="Gryganskyi A."/>
            <person name="Culley D."/>
            <person name="Magnuson J.K."/>
            <person name="James T.Y."/>
            <person name="O'Malley M.A."/>
            <person name="Stajich J.E."/>
            <person name="Spatafora J.W."/>
            <person name="Visel A."/>
            <person name="Grigoriev I.V."/>
        </authorList>
    </citation>
    <scope>NUCLEOTIDE SEQUENCE [LARGE SCALE GENOMIC DNA]</scope>
    <source>
        <strain evidence="4 5">PL171</strain>
    </source>
</reference>
<dbReference type="OrthoDB" id="397265at2759"/>
<dbReference type="SUPFAM" id="SSF54791">
    <property type="entry name" value="Eukaryotic type KH-domain (KH-domain type I)"/>
    <property type="match status" value="2"/>
</dbReference>
<gene>
    <name evidence="4" type="ORF">BCR44DRAFT_117664</name>
</gene>
<sequence length="181" mass="20149">MTTASGFTQDIDINDCRNRYLLTKADTQRTIKAETGCEITTRGQYLPDRAQATAARPPLHLHVSATTREALDKAMEKIKELMDRPVDPLLSERASFAPRRHDPRDEERGEEGGAGGEKVFIDFAVNDRRFNVRAKVVGPKGSYVKHIQTTTGVRIQLKGQGSGYTETATGRESDEDLHVHL</sequence>
<feature type="domain" description="KHDC4/BBP-like KH-domain type I" evidence="2">
    <location>
        <begin position="127"/>
        <end position="181"/>
    </location>
</feature>